<dbReference type="Proteomes" id="UP000807769">
    <property type="component" value="Unassembled WGS sequence"/>
</dbReference>
<evidence type="ECO:0000313" key="3">
    <source>
        <dbReference type="Proteomes" id="UP000807769"/>
    </source>
</evidence>
<organism evidence="2 3">
    <name type="scientific">Suillus subaureus</name>
    <dbReference type="NCBI Taxonomy" id="48587"/>
    <lineage>
        <taxon>Eukaryota</taxon>
        <taxon>Fungi</taxon>
        <taxon>Dikarya</taxon>
        <taxon>Basidiomycota</taxon>
        <taxon>Agaricomycotina</taxon>
        <taxon>Agaricomycetes</taxon>
        <taxon>Agaricomycetidae</taxon>
        <taxon>Boletales</taxon>
        <taxon>Suillineae</taxon>
        <taxon>Suillaceae</taxon>
        <taxon>Suillus</taxon>
    </lineage>
</organism>
<evidence type="ECO:0000313" key="2">
    <source>
        <dbReference type="EMBL" id="KAG1809633.1"/>
    </source>
</evidence>
<sequence>MYTTEVAKSDSAYSKLPFNKVDARLPMERMPLERSSIERYIARVITSSNSAALINLPIIRCSTFIASKMLRVDAGTHTLSSRNPPSTSQTAMEITISLKPH</sequence>
<gene>
    <name evidence="2" type="ORF">BJ212DRAFT_1378684</name>
</gene>
<dbReference type="RefSeq" id="XP_041189347.1">
    <property type="nucleotide sequence ID" value="XM_041336571.1"/>
</dbReference>
<feature type="region of interest" description="Disordered" evidence="1">
    <location>
        <begin position="77"/>
        <end position="101"/>
    </location>
</feature>
<dbReference type="AlphaFoldDB" id="A0A9P7E2U0"/>
<reference evidence="2" key="1">
    <citation type="journal article" date="2020" name="New Phytol.">
        <title>Comparative genomics reveals dynamic genome evolution in host specialist ectomycorrhizal fungi.</title>
        <authorList>
            <person name="Lofgren L.A."/>
            <person name="Nguyen N.H."/>
            <person name="Vilgalys R."/>
            <person name="Ruytinx J."/>
            <person name="Liao H.L."/>
            <person name="Branco S."/>
            <person name="Kuo A."/>
            <person name="LaButti K."/>
            <person name="Lipzen A."/>
            <person name="Andreopoulos W."/>
            <person name="Pangilinan J."/>
            <person name="Riley R."/>
            <person name="Hundley H."/>
            <person name="Na H."/>
            <person name="Barry K."/>
            <person name="Grigoriev I.V."/>
            <person name="Stajich J.E."/>
            <person name="Kennedy P.G."/>
        </authorList>
    </citation>
    <scope>NUCLEOTIDE SEQUENCE</scope>
    <source>
        <strain evidence="2">MN1</strain>
    </source>
</reference>
<proteinExistence type="predicted"/>
<dbReference type="EMBL" id="JABBWG010000033">
    <property type="protein sequence ID" value="KAG1809633.1"/>
    <property type="molecule type" value="Genomic_DNA"/>
</dbReference>
<accession>A0A9P7E2U0</accession>
<name>A0A9P7E2U0_9AGAM</name>
<protein>
    <submittedName>
        <fullName evidence="2">Uncharacterized protein</fullName>
    </submittedName>
</protein>
<keyword evidence="3" id="KW-1185">Reference proteome</keyword>
<evidence type="ECO:0000256" key="1">
    <source>
        <dbReference type="SAM" id="MobiDB-lite"/>
    </source>
</evidence>
<dbReference type="GeneID" id="64630588"/>
<comment type="caution">
    <text evidence="2">The sequence shown here is derived from an EMBL/GenBank/DDBJ whole genome shotgun (WGS) entry which is preliminary data.</text>
</comment>
<feature type="compositionally biased region" description="Polar residues" evidence="1">
    <location>
        <begin position="77"/>
        <end position="92"/>
    </location>
</feature>